<accession>A0A975HFW0</accession>
<reference evidence="1" key="2">
    <citation type="submission" date="2021-04" db="EMBL/GenBank/DDBJ databases">
        <title>Isolation and genomic analysis of the ibuprofen-degrading bacterium Sphingomonas strain MPO218.</title>
        <authorList>
            <person name="Aulestia M."/>
            <person name="Flores A."/>
            <person name="Mangas E.L."/>
            <person name="Perez-Pulido A.J."/>
            <person name="Santero E."/>
            <person name="Camacho E.M."/>
        </authorList>
    </citation>
    <scope>NUCLEOTIDE SEQUENCE</scope>
    <source>
        <strain evidence="1">MPO218</strain>
    </source>
</reference>
<organism evidence="1 2">
    <name type="scientific">Rhizorhabdus wittichii</name>
    <dbReference type="NCBI Taxonomy" id="160791"/>
    <lineage>
        <taxon>Bacteria</taxon>
        <taxon>Pseudomonadati</taxon>
        <taxon>Pseudomonadota</taxon>
        <taxon>Alphaproteobacteria</taxon>
        <taxon>Sphingomonadales</taxon>
        <taxon>Sphingomonadaceae</taxon>
        <taxon>Rhizorhabdus</taxon>
    </lineage>
</organism>
<dbReference type="Gene3D" id="2.30.30.110">
    <property type="match status" value="1"/>
</dbReference>
<dbReference type="RefSeq" id="WP_029994977.1">
    <property type="nucleotide sequence ID" value="NZ_CP059319.1"/>
</dbReference>
<gene>
    <name evidence="1" type="ORF">HRJ34_01775</name>
</gene>
<dbReference type="EMBL" id="CP059319">
    <property type="protein sequence ID" value="QTH22289.1"/>
    <property type="molecule type" value="Genomic_DNA"/>
</dbReference>
<dbReference type="Pfam" id="PF02452">
    <property type="entry name" value="PemK_toxin"/>
    <property type="match status" value="1"/>
</dbReference>
<name>A0A975HFW0_9SPHN</name>
<evidence type="ECO:0000313" key="2">
    <source>
        <dbReference type="Proteomes" id="UP000664914"/>
    </source>
</evidence>
<evidence type="ECO:0000313" key="1">
    <source>
        <dbReference type="EMBL" id="QTH22289.1"/>
    </source>
</evidence>
<dbReference type="Proteomes" id="UP000664914">
    <property type="component" value="Chromosome"/>
</dbReference>
<sequence length="111" mass="12548">MTFDRFDTVVVPFPFTDRRTTKRRPALMLSDRAFGEATDNALLAMITSAEQSDWPGDTALSDRERAGLPKPCKVRMKLFTLDHRLIERRIGTLSQADRDAVVRALRTVVGL</sequence>
<dbReference type="SUPFAM" id="SSF50118">
    <property type="entry name" value="Cell growth inhibitor/plasmid maintenance toxic component"/>
    <property type="match status" value="1"/>
</dbReference>
<dbReference type="InterPro" id="IPR011067">
    <property type="entry name" value="Plasmid_toxin/cell-grow_inhib"/>
</dbReference>
<proteinExistence type="predicted"/>
<dbReference type="InterPro" id="IPR003477">
    <property type="entry name" value="PemK-like"/>
</dbReference>
<dbReference type="GO" id="GO:0003677">
    <property type="term" value="F:DNA binding"/>
    <property type="evidence" value="ECO:0007669"/>
    <property type="project" value="InterPro"/>
</dbReference>
<reference evidence="1" key="1">
    <citation type="submission" date="2020-07" db="EMBL/GenBank/DDBJ databases">
        <authorList>
            <person name="Camacho E."/>
        </authorList>
    </citation>
    <scope>NUCLEOTIDE SEQUENCE</scope>
    <source>
        <strain evidence="1">MPO218</strain>
    </source>
</reference>
<dbReference type="AlphaFoldDB" id="A0A975HFW0"/>
<protein>
    <submittedName>
        <fullName evidence="1">Type II toxin-antitoxin system PemK/MazF family toxin</fullName>
    </submittedName>
</protein>